<feature type="compositionally biased region" description="Polar residues" evidence="2">
    <location>
        <begin position="1415"/>
        <end position="1428"/>
    </location>
</feature>
<dbReference type="Pfam" id="PF03011">
    <property type="entry name" value="PFEMP"/>
    <property type="match status" value="2"/>
</dbReference>
<dbReference type="Gene3D" id="1.20.58.830">
    <property type="match status" value="4"/>
</dbReference>
<dbReference type="EMBL" id="KI927375">
    <property type="protein sequence ID" value="ETW55292.1"/>
    <property type="molecule type" value="Genomic_DNA"/>
</dbReference>
<feature type="domain" description="Duffy-binding-like" evidence="7">
    <location>
        <begin position="187"/>
        <end position="308"/>
    </location>
</feature>
<dbReference type="GO" id="GO:0016020">
    <property type="term" value="C:membrane"/>
    <property type="evidence" value="ECO:0007669"/>
    <property type="project" value="InterPro"/>
</dbReference>
<feature type="domain" description="Duffy-antigen binding" evidence="5">
    <location>
        <begin position="1"/>
        <end position="183"/>
    </location>
</feature>
<feature type="domain" description="Duffy-antigen binding" evidence="5">
    <location>
        <begin position="886"/>
        <end position="1057"/>
    </location>
</feature>
<feature type="compositionally biased region" description="Basic and acidic residues" evidence="2">
    <location>
        <begin position="1307"/>
        <end position="1316"/>
    </location>
</feature>
<dbReference type="GO" id="GO:0046789">
    <property type="term" value="F:host cell surface receptor binding"/>
    <property type="evidence" value="ECO:0007669"/>
    <property type="project" value="InterPro"/>
</dbReference>
<dbReference type="InterPro" id="IPR004258">
    <property type="entry name" value="DBL"/>
</dbReference>
<dbReference type="InterPro" id="IPR041480">
    <property type="entry name" value="CIDR1_gamma"/>
</dbReference>
<feature type="domain" description="Duffy-binding-like" evidence="4">
    <location>
        <begin position="558"/>
        <end position="638"/>
    </location>
</feature>
<feature type="region of interest" description="Disordered" evidence="2">
    <location>
        <begin position="1223"/>
        <end position="1339"/>
    </location>
</feature>
<feature type="compositionally biased region" description="Acidic residues" evidence="2">
    <location>
        <begin position="744"/>
        <end position="757"/>
    </location>
</feature>
<feature type="coiled-coil region" evidence="1">
    <location>
        <begin position="1102"/>
        <end position="1136"/>
    </location>
</feature>
<feature type="compositionally biased region" description="Basic and acidic residues" evidence="2">
    <location>
        <begin position="1328"/>
        <end position="1339"/>
    </location>
</feature>
<dbReference type="Pfam" id="PF18562">
    <property type="entry name" value="CIDR1_gamma"/>
    <property type="match status" value="1"/>
</dbReference>
<evidence type="ECO:0008006" key="10">
    <source>
        <dbReference type="Google" id="ProtNLM"/>
    </source>
</evidence>
<evidence type="ECO:0000256" key="2">
    <source>
        <dbReference type="SAM" id="MobiDB-lite"/>
    </source>
</evidence>
<feature type="compositionally biased region" description="Acidic residues" evidence="2">
    <location>
        <begin position="2103"/>
        <end position="2118"/>
    </location>
</feature>
<feature type="compositionally biased region" description="Basic and acidic residues" evidence="2">
    <location>
        <begin position="722"/>
        <end position="732"/>
    </location>
</feature>
<keyword evidence="1" id="KW-0175">Coiled coil</keyword>
<feature type="region of interest" description="Disordered" evidence="2">
    <location>
        <begin position="1635"/>
        <end position="1666"/>
    </location>
</feature>
<dbReference type="Gene3D" id="1.20.58.1930">
    <property type="match status" value="1"/>
</dbReference>
<organism evidence="8 9">
    <name type="scientific">Plasmodium falciparum (isolate Palo Alto / Uganda)</name>
    <dbReference type="NCBI Taxonomy" id="57270"/>
    <lineage>
        <taxon>Eukaryota</taxon>
        <taxon>Sar</taxon>
        <taxon>Alveolata</taxon>
        <taxon>Apicomplexa</taxon>
        <taxon>Aconoidasida</taxon>
        <taxon>Haemosporida</taxon>
        <taxon>Plasmodiidae</taxon>
        <taxon>Plasmodium</taxon>
        <taxon>Plasmodium (Laverania)</taxon>
    </lineage>
</organism>
<protein>
    <recommendedName>
        <fullName evidence="10">Erythrocyte membrane protein 1, PfEMP1</fullName>
    </recommendedName>
</protein>
<dbReference type="InterPro" id="IPR042202">
    <property type="entry name" value="Duffy-ag-bd_sf"/>
</dbReference>
<feature type="compositionally biased region" description="Pro residues" evidence="2">
    <location>
        <begin position="2196"/>
        <end position="2206"/>
    </location>
</feature>
<dbReference type="Pfam" id="PF05424">
    <property type="entry name" value="Duffy_binding"/>
    <property type="match status" value="3"/>
</dbReference>
<reference evidence="8 9" key="1">
    <citation type="submission" date="2013-02" db="EMBL/GenBank/DDBJ databases">
        <title>The Genome Annotation of Plasmodium falciparum Palo Alto/Uganda.</title>
        <authorList>
            <consortium name="The Broad Institute Genome Sequencing Platform"/>
            <consortium name="The Broad Institute Genome Sequencing Center for Infectious Disease"/>
            <person name="Neafsey D."/>
            <person name="Hoffman S."/>
            <person name="Volkman S."/>
            <person name="Rosenthal P."/>
            <person name="Walker B."/>
            <person name="Young S.K."/>
            <person name="Zeng Q."/>
            <person name="Gargeya S."/>
            <person name="Fitzgerald M."/>
            <person name="Haas B."/>
            <person name="Abouelleil A."/>
            <person name="Allen A.W."/>
            <person name="Alvarado L."/>
            <person name="Arachchi H.M."/>
            <person name="Berlin A.M."/>
            <person name="Chapman S.B."/>
            <person name="Gainer-Dewar J."/>
            <person name="Goldberg J."/>
            <person name="Griggs A."/>
            <person name="Gujja S."/>
            <person name="Hansen M."/>
            <person name="Howarth C."/>
            <person name="Imamovic A."/>
            <person name="Ireland A."/>
            <person name="Larimer J."/>
            <person name="McCowan C."/>
            <person name="Murphy C."/>
            <person name="Pearson M."/>
            <person name="Poon T.W."/>
            <person name="Priest M."/>
            <person name="Roberts A."/>
            <person name="Saif S."/>
            <person name="Shea T."/>
            <person name="Sisk P."/>
            <person name="Sykes S."/>
            <person name="Wortman J."/>
            <person name="Nusbaum C."/>
            <person name="Birren B."/>
        </authorList>
    </citation>
    <scope>NUCLEOTIDE SEQUENCE [LARGE SCALE GENOMIC DNA]</scope>
    <source>
        <strain evidence="8 9">Palo Alto/Uganda</strain>
    </source>
</reference>
<name>W4J0X8_PLAFP</name>
<keyword evidence="3" id="KW-0472">Membrane</keyword>
<evidence type="ECO:0000259" key="7">
    <source>
        <dbReference type="Pfam" id="PF22672"/>
    </source>
</evidence>
<dbReference type="Pfam" id="PF22672">
    <property type="entry name" value="DBL_C"/>
    <property type="match status" value="2"/>
</dbReference>
<feature type="region of interest" description="Disordered" evidence="2">
    <location>
        <begin position="343"/>
        <end position="403"/>
    </location>
</feature>
<evidence type="ECO:0000256" key="1">
    <source>
        <dbReference type="SAM" id="Coils"/>
    </source>
</evidence>
<feature type="compositionally biased region" description="Polar residues" evidence="2">
    <location>
        <begin position="304"/>
        <end position="317"/>
    </location>
</feature>
<feature type="compositionally biased region" description="Polar residues" evidence="2">
    <location>
        <begin position="1654"/>
        <end position="1666"/>
    </location>
</feature>
<feature type="compositionally biased region" description="Basic and acidic residues" evidence="2">
    <location>
        <begin position="1246"/>
        <end position="1260"/>
    </location>
</feature>
<feature type="compositionally biased region" description="Polar residues" evidence="2">
    <location>
        <begin position="391"/>
        <end position="401"/>
    </location>
</feature>
<evidence type="ECO:0000259" key="4">
    <source>
        <dbReference type="Pfam" id="PF03011"/>
    </source>
</evidence>
<feature type="region of interest" description="Disordered" evidence="2">
    <location>
        <begin position="1466"/>
        <end position="1501"/>
    </location>
</feature>
<keyword evidence="3" id="KW-0812">Transmembrane</keyword>
<feature type="region of interest" description="Disordered" evidence="2">
    <location>
        <begin position="716"/>
        <end position="781"/>
    </location>
</feature>
<dbReference type="InterPro" id="IPR008602">
    <property type="entry name" value="Duffy-antigen-binding"/>
</dbReference>
<feature type="domain" description="Duffy-binding-like" evidence="7">
    <location>
        <begin position="1685"/>
        <end position="1834"/>
    </location>
</feature>
<dbReference type="Proteomes" id="UP000019103">
    <property type="component" value="Unassembled WGS sequence"/>
</dbReference>
<dbReference type="FunFam" id="1.20.58.830:FF:000021">
    <property type="entry name" value="Erythrocyte membrane protein 1, PfEMP1"/>
    <property type="match status" value="3"/>
</dbReference>
<gene>
    <name evidence="8" type="ORF">PFUGPA_02715</name>
</gene>
<feature type="compositionally biased region" description="Basic and acidic residues" evidence="2">
    <location>
        <begin position="343"/>
        <end position="364"/>
    </location>
</feature>
<feature type="region of interest" description="Disordered" evidence="2">
    <location>
        <begin position="1413"/>
        <end position="1438"/>
    </location>
</feature>
<evidence type="ECO:0000313" key="9">
    <source>
        <dbReference type="Proteomes" id="UP000019103"/>
    </source>
</evidence>
<feature type="region of interest" description="Disordered" evidence="2">
    <location>
        <begin position="2085"/>
        <end position="2217"/>
    </location>
</feature>
<evidence type="ECO:0000256" key="3">
    <source>
        <dbReference type="SAM" id="Phobius"/>
    </source>
</evidence>
<feature type="region of interest" description="Disordered" evidence="2">
    <location>
        <begin position="292"/>
        <end position="317"/>
    </location>
</feature>
<reference evidence="8 9" key="2">
    <citation type="submission" date="2013-02" db="EMBL/GenBank/DDBJ databases">
        <title>The Genome Sequence of Plasmodium falciparum Palo Alto/Uganda.</title>
        <authorList>
            <consortium name="The Broad Institute Genome Sequencing Platform"/>
            <consortium name="The Broad Institute Genome Sequencing Center for Infectious Disease"/>
            <person name="Neafsey D."/>
            <person name="Cheeseman I."/>
            <person name="Volkman S."/>
            <person name="Adams J."/>
            <person name="Walker B."/>
            <person name="Young S.K."/>
            <person name="Zeng Q."/>
            <person name="Gargeya S."/>
            <person name="Fitzgerald M."/>
            <person name="Haas B."/>
            <person name="Abouelleil A."/>
            <person name="Alvarado L."/>
            <person name="Arachchi H.M."/>
            <person name="Berlin A.M."/>
            <person name="Chapman S.B."/>
            <person name="Dewar J."/>
            <person name="Goldberg J."/>
            <person name="Griggs A."/>
            <person name="Gujja S."/>
            <person name="Hansen M."/>
            <person name="Howarth C."/>
            <person name="Imamovic A."/>
            <person name="Larimer J."/>
            <person name="McCowan C."/>
            <person name="Murphy C."/>
            <person name="Neiman D."/>
            <person name="Pearson M."/>
            <person name="Priest M."/>
            <person name="Roberts A."/>
            <person name="Saif S."/>
            <person name="Shea T."/>
            <person name="Sisk P."/>
            <person name="Sykes S."/>
            <person name="Wortman J."/>
            <person name="Nusbaum C."/>
            <person name="Birren B."/>
        </authorList>
    </citation>
    <scope>NUCLEOTIDE SEQUENCE [LARGE SCALE GENOMIC DNA]</scope>
    <source>
        <strain evidence="8 9">Palo Alto/Uganda</strain>
    </source>
</reference>
<feature type="coiled-coil region" evidence="1">
    <location>
        <begin position="575"/>
        <end position="613"/>
    </location>
</feature>
<sequence length="2248" mass="255381">MCTSNLEKIHDDFVTNNGNVNDTFLVDVLLAAKEEAEFIKKTYEGNNGVKYKDKNGLKDDQVTTCRAIKSSFADIGDIIRGRDLWDKDSGSTEMEGHLKKIFGKIKEEIKNKHPGIQSNEKYNGDDENNKPPYKLLREDWWEANHWWEANRDQVWEAMKCPKNGIKCDNGETPLDDYVPQRLRWMTEWAEWFCKAQSQEYENLVASCKGWKNNGDGKDCTQKDKEYTPCAEACEAYKTKIDTWKTQWNKIKEKYEELYEQAQRSSPGTGFNDGSPDYQQVVDFFKKLKETIKNSDSKRPKRSTRATTTDPIFTSPYSSAAGYIHQEARVGDCDEQNEFCEKENGVGEVQEDGRAPSDGDVRSADPRPAVPSSPTEDDDDEDDSPKKRDTRTNPCSGETATNVVEVEVLAKEMQEAAHTKMLDRSGKNGETKSSLEGDIKKAKFRKGVKENTLKKVCDITDKYTNDSRGTKDYNGPCTGKNQGRFNIGENWRTGDNVKDWWEANRDQVWKSMQCIYSGGKCSGMPIDDYIPQRLRWMTEWAEWFCKMQSQEYKKLQDASTGCKKKVDSCTKGTQHCQQCDKQCKEYGEKIKQWENQWNKIKEKYEELYEQAQRSSPGTGFNDGRPDYQQVVHFFEQLQEKYKTATRSSSTTNSPYATPAGYIHQEARTGQCLEQNEFCEYENGVGEVQEGAKENKNYAFKHPPHGYDLACTCNTRDQQTDGGAHSDGDVRSADPRPAATGPTGNDADEEDDDDDDEDDSPKKRDTRTNPCSGNTSDANATYPVVAQTVAQKFQGEVRAKMLERSGDKSGKDSEKVSLLKGDIKKAEFKNGVKENTLNDVCDINKEHTNDSRGSNKGGPCKGKDNSKIRFNIGENWKTGDNVSTKEYVFLPPRREHMCTSNLEYLINGGHGAILNIENTKINHSFLGDVLLAAKMEAEDIKSKVTNNDNGSAICRAMKYSFADIGDIIRGRDLWEKNGDAKRLQENLKKIFGHINESLKKTLNGNDKYTGDGTDYKQLRKDWWEANRNQVWNAMKCSLKDMSCDVRGVPLDDYIPQGLRWMTEWAEWYCKEQSLLYGELVTNCAGCMNKNKDGGKECWKTDGKCEKCKAACKKYTTEIQKWENQWNKIKEKYEELYGQAKTITGPTAFPDDGPDYQQVVYFFKELQEATGDTKPATIVTSNPTITPYSTPAGYIHQELPNVGCNTQTEFCDKKNGVAEENINYTFKNPPKEYDEACACRPPQPAEEVGADHPDDEPRPDESPRAGGPATGSKDAENDDSSDVEEDVADSSGEEDDEEEEEEEEEDDKDDHEVEEDHGTTVETDPPAAVVDHTEAPTAKKDEAEKVCQIVANILTKDTTALNEACKQKYENGKERYTQWYCASKSDATTGDKGAICVPPRRRRLYVKKLHDWAEEATKSQSQEISGGQKTPVSGGDTGSQSDKLRTAFIESAAVETFFLWDRYKKENTKTQSGVGSLPLLNRGTLGEEDEDNKDPEKQLKEGTIPEEFKRQMFYTLGDYRDICVGNTDIVVEALSNSEKQKMKEIEKKIKEILNKTNGGTSPVHPKTDSEKLKSWWEENGPHIWNAMVCALTYTEKSGSGGEGKTTITQDDSLKEALLHTNKNTPKTEYQYNSVKLEDTSGAKSTEASPTKALPTKAPSTSDNTPTTLNNPKLKDFVEIPTFFRYLHEWGQNFCKKRTDKLKKLEKECRGVNYSGYNKYCSGDGHDCEKNSLKHHKMFEDSLCSGCYEQCRKYRKWIDIKFVEYHNQKNKYEKEIQNVRKSSNNDDDQKFYQKLKEKDYSSVEKFLESLNHCNLVQSNSDQTNKIKFNEPLKTFSPSTYCKTCPLYGVNCRNNSGNCTHIKENVFTRQNNLDTIKILDTSPTSIDIEMIDHRGQYIQEDVKNLFKESYLFKSVRDQNWICRFIHNKLDECKLNDFNPKIDTDESITFKVLIERWLQDFLEGYKQSKKKIDLCTIKEENKCIEGCKGKCEYVGKWVEKKTTEWGKIKEHFNKQDRGKEYHIAYKVRMCFEQEPFFSAFINAIKGDKDIEGFEKFASCEHQDCYNRFIRDINHDFITKLLESLKTKAKTCVDTSLPRGDTQPTCADEPPLEDEEEEDYENENTEEAKKNMIPKICDGVIKPEPETDGDCTPAGTLPKEEGENDEKGDKGDSEKSKEEGGEGPSEEQGPKPDQNPEANPEQTEPPTPPPAAPPAVDHPQADEPFNRDILATTIPFGIALALGSIAFLFLKVIYI</sequence>
<dbReference type="FunFam" id="1.20.58.830:FF:000002">
    <property type="entry name" value="Erythrocyte membrane protein 1, PfEMP1"/>
    <property type="match status" value="1"/>
</dbReference>
<dbReference type="Gene3D" id="1.20.1310.20">
    <property type="entry name" value="Duffy-antigen binding domain"/>
    <property type="match status" value="4"/>
</dbReference>
<evidence type="ECO:0000259" key="6">
    <source>
        <dbReference type="Pfam" id="PF18562"/>
    </source>
</evidence>
<feature type="domain" description="Cysteine-rich interdomain region 1 gamma" evidence="6">
    <location>
        <begin position="1879"/>
        <end position="1930"/>
    </location>
</feature>
<feature type="transmembrane region" description="Helical" evidence="3">
    <location>
        <begin position="2222"/>
        <end position="2243"/>
    </location>
</feature>
<feature type="compositionally biased region" description="Basic and acidic residues" evidence="2">
    <location>
        <begin position="2151"/>
        <end position="2173"/>
    </location>
</feature>
<dbReference type="SUPFAM" id="SSF140924">
    <property type="entry name" value="Duffy binding domain-like"/>
    <property type="match status" value="5"/>
</dbReference>
<evidence type="ECO:0000313" key="8">
    <source>
        <dbReference type="EMBL" id="ETW55292.1"/>
    </source>
</evidence>
<feature type="region of interest" description="Disordered" evidence="2">
    <location>
        <begin position="842"/>
        <end position="862"/>
    </location>
</feature>
<accession>W4J0X8</accession>
<feature type="domain" description="Duffy-binding-like" evidence="4">
    <location>
        <begin position="1947"/>
        <end position="2088"/>
    </location>
</feature>
<feature type="compositionally biased region" description="Acidic residues" evidence="2">
    <location>
        <begin position="1273"/>
        <end position="1306"/>
    </location>
</feature>
<feature type="compositionally biased region" description="Polar residues" evidence="2">
    <location>
        <begin position="766"/>
        <end position="777"/>
    </location>
</feature>
<evidence type="ECO:0000259" key="5">
    <source>
        <dbReference type="Pfam" id="PF05424"/>
    </source>
</evidence>
<keyword evidence="3" id="KW-1133">Transmembrane helix</keyword>
<feature type="domain" description="Duffy-antigen binding" evidence="5">
    <location>
        <begin position="1392"/>
        <end position="1610"/>
    </location>
</feature>
<dbReference type="InterPro" id="IPR054595">
    <property type="entry name" value="DBL_C"/>
</dbReference>
<proteinExistence type="predicted"/>